<reference evidence="1 2" key="1">
    <citation type="submission" date="2011-08" db="EMBL/GenBank/DDBJ databases">
        <title>The Genome Sequence of Alistipes indistinctus YIT 12060.</title>
        <authorList>
            <consortium name="The Broad Institute Genome Sequencing Platform"/>
            <person name="Earl A."/>
            <person name="Ward D."/>
            <person name="Feldgarden M."/>
            <person name="Gevers D."/>
            <person name="Morotomi M."/>
            <person name="Young S.K."/>
            <person name="Zeng Q."/>
            <person name="Gargeya S."/>
            <person name="Fitzgerald M."/>
            <person name="Haas B."/>
            <person name="Abouelleil A."/>
            <person name="Alvarado L."/>
            <person name="Arachchi H.M."/>
            <person name="Berlin A."/>
            <person name="Brown A."/>
            <person name="Chapman S.B."/>
            <person name="Chen Z."/>
            <person name="Dunbar C."/>
            <person name="Freedman E."/>
            <person name="Gearin G."/>
            <person name="Gellesch M."/>
            <person name="Goldberg J."/>
            <person name="Griggs A."/>
            <person name="Gujja S."/>
            <person name="Heiman D."/>
            <person name="Howarth C."/>
            <person name="Larson L."/>
            <person name="Lui A."/>
            <person name="MacDonald P.J.P."/>
            <person name="Montmayeur A."/>
            <person name="Murphy C."/>
            <person name="Neiman D."/>
            <person name="Pearson M."/>
            <person name="Priest M."/>
            <person name="Roberts A."/>
            <person name="Saif S."/>
            <person name="Shea T."/>
            <person name="Shenoy N."/>
            <person name="Sisk P."/>
            <person name="Stolte C."/>
            <person name="Sykes S."/>
            <person name="Wortman J."/>
            <person name="Nusbaum C."/>
            <person name="Birren B."/>
        </authorList>
    </citation>
    <scope>NUCLEOTIDE SEQUENCE [LARGE SCALE GENOMIC DNA]</scope>
    <source>
        <strain evidence="1 2">YIT 12060</strain>
    </source>
</reference>
<dbReference type="Proteomes" id="UP000006008">
    <property type="component" value="Unassembled WGS sequence"/>
</dbReference>
<protein>
    <recommendedName>
        <fullName evidence="3">DUF4286 domain-containing protein</fullName>
    </recommendedName>
</protein>
<dbReference type="HOGENOM" id="CLU_2246996_0_0_10"/>
<evidence type="ECO:0000313" key="1">
    <source>
        <dbReference type="EMBL" id="EHB93175.1"/>
    </source>
</evidence>
<proteinExistence type="predicted"/>
<evidence type="ECO:0000313" key="2">
    <source>
        <dbReference type="Proteomes" id="UP000006008"/>
    </source>
</evidence>
<sequence length="101" mass="11720">MYIYNTSFMVEAPVHDRWLALVRDKYIPFLKKEGFDRITLSRILSPETAGQLTYSLQVRVAEIPDYQRLDGELFAEYETIASGLFDGQVLHFATLMKVIEE</sequence>
<organism evidence="1 2">
    <name type="scientific">Alistipes indistinctus YIT 12060</name>
    <dbReference type="NCBI Taxonomy" id="742725"/>
    <lineage>
        <taxon>Bacteria</taxon>
        <taxon>Pseudomonadati</taxon>
        <taxon>Bacteroidota</taxon>
        <taxon>Bacteroidia</taxon>
        <taxon>Bacteroidales</taxon>
        <taxon>Rikenellaceae</taxon>
        <taxon>Alistipes</taxon>
    </lineage>
</organism>
<dbReference type="RefSeq" id="WP_009133247.1">
    <property type="nucleotide sequence ID" value="NZ_CP102250.1"/>
</dbReference>
<dbReference type="Pfam" id="PF14114">
    <property type="entry name" value="DUF4286"/>
    <property type="match status" value="1"/>
</dbReference>
<dbReference type="eggNOG" id="ENOG5030YWZ">
    <property type="taxonomic scope" value="Bacteria"/>
</dbReference>
<dbReference type="GeneID" id="92816863"/>
<dbReference type="STRING" id="742725.HMPREF9450_00441"/>
<comment type="caution">
    <text evidence="1">The sequence shown here is derived from an EMBL/GenBank/DDBJ whole genome shotgun (WGS) entry which is preliminary data.</text>
</comment>
<gene>
    <name evidence="1" type="ORF">HMPREF9450_00441</name>
</gene>
<name>G5H681_9BACT</name>
<keyword evidence="2" id="KW-1185">Reference proteome</keyword>
<dbReference type="OrthoDB" id="1121837at2"/>
<accession>G5H681</accession>
<dbReference type="InterPro" id="IPR025563">
    <property type="entry name" value="DUF4286"/>
</dbReference>
<dbReference type="EMBL" id="ADLD01000004">
    <property type="protein sequence ID" value="EHB93175.1"/>
    <property type="molecule type" value="Genomic_DNA"/>
</dbReference>
<evidence type="ECO:0008006" key="3">
    <source>
        <dbReference type="Google" id="ProtNLM"/>
    </source>
</evidence>
<dbReference type="PATRIC" id="fig|742725.3.peg.487"/>
<dbReference type="AlphaFoldDB" id="G5H681"/>